<comment type="subunit">
    <text evidence="10">Monomer. Associates with 30S ribosomal subunit, binds 16S rRNA.</text>
</comment>
<dbReference type="GO" id="GO:0019843">
    <property type="term" value="F:rRNA binding"/>
    <property type="evidence" value="ECO:0007669"/>
    <property type="project" value="UniProtKB-KW"/>
</dbReference>
<dbReference type="Pfam" id="PF03193">
    <property type="entry name" value="RsgA_GTPase"/>
    <property type="match status" value="1"/>
</dbReference>
<keyword evidence="6 10" id="KW-0378">Hydrolase</keyword>
<evidence type="ECO:0000256" key="8">
    <source>
        <dbReference type="ARBA" id="ARBA00022884"/>
    </source>
</evidence>
<reference evidence="13 14" key="1">
    <citation type="submission" date="2019-05" db="EMBL/GenBank/DDBJ databases">
        <authorList>
            <consortium name="Pathogen Informatics"/>
        </authorList>
    </citation>
    <scope>NUCLEOTIDE SEQUENCE [LARGE SCALE GENOMIC DNA]</scope>
    <source>
        <strain evidence="13 14">NCTC11429</strain>
    </source>
</reference>
<evidence type="ECO:0000313" key="14">
    <source>
        <dbReference type="Proteomes" id="UP000308196"/>
    </source>
</evidence>
<dbReference type="InterPro" id="IPR030378">
    <property type="entry name" value="G_CP_dom"/>
</dbReference>
<evidence type="ECO:0000256" key="2">
    <source>
        <dbReference type="ARBA" id="ARBA00022517"/>
    </source>
</evidence>
<dbReference type="AlphaFoldDB" id="A0A4U9UG83"/>
<dbReference type="InterPro" id="IPR004881">
    <property type="entry name" value="Ribosome_biogen_GTPase_RsgA"/>
</dbReference>
<dbReference type="EMBL" id="LR590484">
    <property type="protein sequence ID" value="VTR28494.1"/>
    <property type="molecule type" value="Genomic_DNA"/>
</dbReference>
<feature type="binding site" evidence="10">
    <location>
        <begin position="212"/>
        <end position="220"/>
    </location>
    <ligand>
        <name>GTP</name>
        <dbReference type="ChEBI" id="CHEBI:37565"/>
    </ligand>
</feature>
<keyword evidence="9 10" id="KW-0342">GTP-binding</keyword>
<feature type="binding site" evidence="10">
    <location>
        <position position="293"/>
    </location>
    <ligand>
        <name>Zn(2+)</name>
        <dbReference type="ChEBI" id="CHEBI:29105"/>
    </ligand>
</feature>
<organism evidence="13 14">
    <name type="scientific">Sphingobacterium thalpophilum</name>
    <dbReference type="NCBI Taxonomy" id="259"/>
    <lineage>
        <taxon>Bacteria</taxon>
        <taxon>Pseudomonadati</taxon>
        <taxon>Bacteroidota</taxon>
        <taxon>Sphingobacteriia</taxon>
        <taxon>Sphingobacteriales</taxon>
        <taxon>Sphingobacteriaceae</taxon>
        <taxon>Sphingobacterium</taxon>
    </lineage>
</organism>
<dbReference type="STRING" id="1123265.GCA_000686625_03398"/>
<dbReference type="SUPFAM" id="SSF50249">
    <property type="entry name" value="Nucleic acid-binding proteins"/>
    <property type="match status" value="1"/>
</dbReference>
<evidence type="ECO:0000313" key="13">
    <source>
        <dbReference type="EMBL" id="VTR28494.1"/>
    </source>
</evidence>
<dbReference type="HAMAP" id="MF_01820">
    <property type="entry name" value="GTPase_RsgA"/>
    <property type="match status" value="1"/>
</dbReference>
<evidence type="ECO:0000256" key="4">
    <source>
        <dbReference type="ARBA" id="ARBA00022730"/>
    </source>
</evidence>
<name>A0A4U9UG83_9SPHI</name>
<dbReference type="InterPro" id="IPR027417">
    <property type="entry name" value="P-loop_NTPase"/>
</dbReference>
<dbReference type="PANTHER" id="PTHR32120">
    <property type="entry name" value="SMALL RIBOSOMAL SUBUNIT BIOGENESIS GTPASE RSGA"/>
    <property type="match status" value="1"/>
</dbReference>
<protein>
    <recommendedName>
        <fullName evidence="10">Small ribosomal subunit biogenesis GTPase RsgA</fullName>
        <ecNumber evidence="10">3.6.1.-</ecNumber>
    </recommendedName>
</protein>
<feature type="binding site" evidence="10">
    <location>
        <position position="306"/>
    </location>
    <ligand>
        <name>Zn(2+)</name>
        <dbReference type="ChEBI" id="CHEBI:29105"/>
    </ligand>
</feature>
<feature type="binding site" evidence="10">
    <location>
        <begin position="160"/>
        <end position="163"/>
    </location>
    <ligand>
        <name>GTP</name>
        <dbReference type="ChEBI" id="CHEBI:37565"/>
    </ligand>
</feature>
<evidence type="ECO:0000256" key="3">
    <source>
        <dbReference type="ARBA" id="ARBA00022723"/>
    </source>
</evidence>
<keyword evidence="1 10" id="KW-0963">Cytoplasm</keyword>
<dbReference type="Gene3D" id="1.10.40.50">
    <property type="entry name" value="Probable gtpase engc, domain 3"/>
    <property type="match status" value="1"/>
</dbReference>
<dbReference type="PROSITE" id="PS51721">
    <property type="entry name" value="G_CP"/>
    <property type="match status" value="1"/>
</dbReference>
<comment type="subcellular location">
    <subcellularLocation>
        <location evidence="10">Cytoplasm</location>
    </subcellularLocation>
</comment>
<keyword evidence="3 10" id="KW-0479">Metal-binding</keyword>
<dbReference type="Gene3D" id="2.40.50.140">
    <property type="entry name" value="Nucleic acid-binding proteins"/>
    <property type="match status" value="1"/>
</dbReference>
<keyword evidence="4 10" id="KW-0699">rRNA-binding</keyword>
<evidence type="ECO:0000259" key="11">
    <source>
        <dbReference type="PROSITE" id="PS50936"/>
    </source>
</evidence>
<dbReference type="GO" id="GO:0046872">
    <property type="term" value="F:metal ion binding"/>
    <property type="evidence" value="ECO:0007669"/>
    <property type="project" value="UniProtKB-KW"/>
</dbReference>
<evidence type="ECO:0000256" key="6">
    <source>
        <dbReference type="ARBA" id="ARBA00022801"/>
    </source>
</evidence>
<dbReference type="EC" id="3.6.1.-" evidence="10"/>
<comment type="cofactor">
    <cofactor evidence="10">
        <name>Zn(2+)</name>
        <dbReference type="ChEBI" id="CHEBI:29105"/>
    </cofactor>
    <text evidence="10">Binds 1 zinc ion per subunit.</text>
</comment>
<keyword evidence="5 10" id="KW-0547">Nucleotide-binding</keyword>
<evidence type="ECO:0000256" key="9">
    <source>
        <dbReference type="ARBA" id="ARBA00023134"/>
    </source>
</evidence>
<evidence type="ECO:0000256" key="10">
    <source>
        <dbReference type="HAMAP-Rule" id="MF_01820"/>
    </source>
</evidence>
<evidence type="ECO:0000259" key="12">
    <source>
        <dbReference type="PROSITE" id="PS51721"/>
    </source>
</evidence>
<comment type="similarity">
    <text evidence="10">Belongs to the TRAFAC class YlqF/YawG GTPase family. RsgA subfamily.</text>
</comment>
<dbReference type="GO" id="GO:0042274">
    <property type="term" value="P:ribosomal small subunit biogenesis"/>
    <property type="evidence" value="ECO:0007669"/>
    <property type="project" value="UniProtKB-UniRule"/>
</dbReference>
<evidence type="ECO:0000256" key="5">
    <source>
        <dbReference type="ARBA" id="ARBA00022741"/>
    </source>
</evidence>
<comment type="function">
    <text evidence="10">One of several proteins that assist in the late maturation steps of the functional core of the 30S ribosomal subunit. Helps release RbfA from mature subunits. May play a role in the assembly of ribosomal proteins into the subunit. Circularly permuted GTPase that catalyzes slow GTP hydrolysis, GTPase activity is stimulated by the 30S ribosomal subunit.</text>
</comment>
<dbReference type="PANTHER" id="PTHR32120:SF10">
    <property type="entry name" value="SMALL RIBOSOMAL SUBUNIT BIOGENESIS GTPASE RSGA"/>
    <property type="match status" value="1"/>
</dbReference>
<gene>
    <name evidence="13" type="primary">rsgA_1</name>
    <name evidence="10" type="synonym">rsgA</name>
    <name evidence="13" type="ORF">NCTC11429_00211</name>
</gene>
<dbReference type="PROSITE" id="PS50936">
    <property type="entry name" value="ENGC_GTPASE"/>
    <property type="match status" value="1"/>
</dbReference>
<dbReference type="GO" id="GO:0005525">
    <property type="term" value="F:GTP binding"/>
    <property type="evidence" value="ECO:0007669"/>
    <property type="project" value="UniProtKB-UniRule"/>
</dbReference>
<dbReference type="InterPro" id="IPR012340">
    <property type="entry name" value="NA-bd_OB-fold"/>
</dbReference>
<accession>A0A4U9UG83</accession>
<dbReference type="GO" id="GO:0005737">
    <property type="term" value="C:cytoplasm"/>
    <property type="evidence" value="ECO:0007669"/>
    <property type="project" value="UniProtKB-SubCell"/>
</dbReference>
<feature type="domain" description="EngC GTPase" evidence="11">
    <location>
        <begin position="121"/>
        <end position="268"/>
    </location>
</feature>
<dbReference type="NCBIfam" id="TIGR00157">
    <property type="entry name" value="ribosome small subunit-dependent GTPase A"/>
    <property type="match status" value="1"/>
</dbReference>
<keyword evidence="8 10" id="KW-0694">RNA-binding</keyword>
<dbReference type="CDD" id="cd01854">
    <property type="entry name" value="YjeQ_EngC"/>
    <property type="match status" value="1"/>
</dbReference>
<evidence type="ECO:0000256" key="1">
    <source>
        <dbReference type="ARBA" id="ARBA00022490"/>
    </source>
</evidence>
<proteinExistence type="inferred from homology"/>
<dbReference type="Proteomes" id="UP000308196">
    <property type="component" value="Chromosome"/>
</dbReference>
<feature type="domain" description="CP-type G" evidence="12">
    <location>
        <begin position="111"/>
        <end position="270"/>
    </location>
</feature>
<dbReference type="GeneID" id="78461037"/>
<dbReference type="InterPro" id="IPR010914">
    <property type="entry name" value="RsgA_GTPase_dom"/>
</dbReference>
<dbReference type="Gene3D" id="3.40.50.300">
    <property type="entry name" value="P-loop containing nucleotide triphosphate hydrolases"/>
    <property type="match status" value="1"/>
</dbReference>
<feature type="binding site" evidence="10">
    <location>
        <position position="298"/>
    </location>
    <ligand>
        <name>Zn(2+)</name>
        <dbReference type="ChEBI" id="CHEBI:29105"/>
    </ligand>
</feature>
<dbReference type="KEGG" id="stha:NCTC11429_00211"/>
<feature type="binding site" evidence="10">
    <location>
        <position position="300"/>
    </location>
    <ligand>
        <name>Zn(2+)</name>
        <dbReference type="ChEBI" id="CHEBI:29105"/>
    </ligand>
</feature>
<sequence>MIKKNVTNLHEFDFNLCKYGWNNKLDQLKLSLGFQSLPHGRIAAVHKTCYDVVSDNGILRCELTGNMLYAKSEYELPCTGDWVIFQQFEENRGIIIDMLPRERVLERKRNGSLADRQALASYIDKAFIVQSLDVNFNIRRAERFMIQIIEADIQPVLVLNKADLTFDQERVKSAVRHLQQRMPMFMTSIYQPHTIAHLQEYISEGETIVVVGSSGVGKSSLVNTLCGKAALLTSEISKSTGKGRHTSTRREMVEMEGGGILVDTPGVREFGLTIDNREALTNALELSDYAGICRFKDCTHLNEPGCAVLEAVDNGSLDPKIYQSFLKLEREINHFTASEHEKRKKKRALSKLVNEVKKQQGLR</sequence>
<keyword evidence="2 10" id="KW-0690">Ribosome biogenesis</keyword>
<dbReference type="GO" id="GO:0003924">
    <property type="term" value="F:GTPase activity"/>
    <property type="evidence" value="ECO:0007669"/>
    <property type="project" value="UniProtKB-UniRule"/>
</dbReference>
<dbReference type="SUPFAM" id="SSF52540">
    <property type="entry name" value="P-loop containing nucleoside triphosphate hydrolases"/>
    <property type="match status" value="1"/>
</dbReference>
<dbReference type="RefSeq" id="WP_028070164.1">
    <property type="nucleotide sequence ID" value="NZ_LR590484.1"/>
</dbReference>
<evidence type="ECO:0000256" key="7">
    <source>
        <dbReference type="ARBA" id="ARBA00022833"/>
    </source>
</evidence>
<keyword evidence="7 10" id="KW-0862">Zinc</keyword>